<dbReference type="InterPro" id="IPR001810">
    <property type="entry name" value="F-box_dom"/>
</dbReference>
<feature type="domain" description="F-box" evidence="2">
    <location>
        <begin position="27"/>
        <end position="75"/>
    </location>
</feature>
<dbReference type="InterPro" id="IPR053781">
    <property type="entry name" value="F-box_AtFBL13-like"/>
</dbReference>
<evidence type="ECO:0000256" key="1">
    <source>
        <dbReference type="SAM" id="MobiDB-lite"/>
    </source>
</evidence>
<organism evidence="3 4">
    <name type="scientific">Nyssa sinensis</name>
    <dbReference type="NCBI Taxonomy" id="561372"/>
    <lineage>
        <taxon>Eukaryota</taxon>
        <taxon>Viridiplantae</taxon>
        <taxon>Streptophyta</taxon>
        <taxon>Embryophyta</taxon>
        <taxon>Tracheophyta</taxon>
        <taxon>Spermatophyta</taxon>
        <taxon>Magnoliopsida</taxon>
        <taxon>eudicotyledons</taxon>
        <taxon>Gunneridae</taxon>
        <taxon>Pentapetalae</taxon>
        <taxon>asterids</taxon>
        <taxon>Cornales</taxon>
        <taxon>Nyssaceae</taxon>
        <taxon>Nyssa</taxon>
    </lineage>
</organism>
<gene>
    <name evidence="3" type="ORF">F0562_010308</name>
</gene>
<dbReference type="SMART" id="SM00579">
    <property type="entry name" value="FBD"/>
    <property type="match status" value="1"/>
</dbReference>
<dbReference type="Pfam" id="PF00646">
    <property type="entry name" value="F-box"/>
    <property type="match status" value="1"/>
</dbReference>
<dbReference type="CDD" id="cd22160">
    <property type="entry name" value="F-box_AtFBL13-like"/>
    <property type="match status" value="1"/>
</dbReference>
<dbReference type="PANTHER" id="PTHR31900:SF34">
    <property type="entry name" value="EMB|CAB62440.1-RELATED"/>
    <property type="match status" value="1"/>
</dbReference>
<dbReference type="Gene3D" id="3.80.10.10">
    <property type="entry name" value="Ribonuclease Inhibitor"/>
    <property type="match status" value="1"/>
</dbReference>
<dbReference type="SUPFAM" id="SSF52047">
    <property type="entry name" value="RNI-like"/>
    <property type="match status" value="1"/>
</dbReference>
<dbReference type="PANTHER" id="PTHR31900">
    <property type="entry name" value="F-BOX/RNI SUPERFAMILY PROTEIN-RELATED"/>
    <property type="match status" value="1"/>
</dbReference>
<dbReference type="SUPFAM" id="SSF81383">
    <property type="entry name" value="F-box domain"/>
    <property type="match status" value="1"/>
</dbReference>
<evidence type="ECO:0000313" key="4">
    <source>
        <dbReference type="Proteomes" id="UP000325577"/>
    </source>
</evidence>
<dbReference type="Pfam" id="PF08387">
    <property type="entry name" value="FBD"/>
    <property type="match status" value="1"/>
</dbReference>
<evidence type="ECO:0000259" key="2">
    <source>
        <dbReference type="PROSITE" id="PS50181"/>
    </source>
</evidence>
<dbReference type="OrthoDB" id="594804at2759"/>
<feature type="compositionally biased region" description="Polar residues" evidence="1">
    <location>
        <begin position="1"/>
        <end position="15"/>
    </location>
</feature>
<dbReference type="Pfam" id="PF24758">
    <property type="entry name" value="LRR_At5g56370"/>
    <property type="match status" value="1"/>
</dbReference>
<accession>A0A5J4ZYH9</accession>
<dbReference type="InterPro" id="IPR006566">
    <property type="entry name" value="FBD"/>
</dbReference>
<dbReference type="InterPro" id="IPR032675">
    <property type="entry name" value="LRR_dom_sf"/>
</dbReference>
<protein>
    <recommendedName>
        <fullName evidence="2">F-box domain-containing protein</fullName>
    </recommendedName>
</protein>
<sequence length="470" mass="53867">MARANTVQSTTQSIAVDSKSKRPKLSNDRISTLPDSVLCHILSFLPTKYAVRTSILSTKWKYLWTSVHSLDFDDSVTMSNLYVSRTKKGRAQKEKQIQAQRKSFMNFVDRVLILHNVSCLRKFRLHCRIVDDMLHVNTWVCAAIGRDVQDLDLYVSLEQPLQLPRSLFTCNMLVVLKLSCEIVVNTPAEGSVCFPNLKILHLKRVKYVSDDSVRKLFPSCPVLEDLLIWRCNDDNVITFSIFASALKRLIIDSGSQDSLDYNKLEINAPALEYLNLTDGRSDYFPFQNLSSLVEAHLVVHHGGGRLVNDYGYIIFHLLHRLSNVKFLFLSVDDMKPLTDSHYKSPTFHKLTRLEVHVRSCNWNILPNLLERCDNLEVLVLSKESKRHGDPHESCWIQAQPLFLHLTTVVISGFEGLTDELELVQYILENAEVLKTMTIKMCSLDIEAKFDVLQKISMFQRRSKTCQVGFT</sequence>
<dbReference type="PROSITE" id="PS50181">
    <property type="entry name" value="FBOX"/>
    <property type="match status" value="1"/>
</dbReference>
<dbReference type="Gene3D" id="1.20.1280.50">
    <property type="match status" value="1"/>
</dbReference>
<dbReference type="InterPro" id="IPR055411">
    <property type="entry name" value="LRR_FXL15/At3g58940/PEG3-like"/>
</dbReference>
<evidence type="ECO:0000313" key="3">
    <source>
        <dbReference type="EMBL" id="KAA8523885.1"/>
    </source>
</evidence>
<reference evidence="3 4" key="1">
    <citation type="submission" date="2019-09" db="EMBL/GenBank/DDBJ databases">
        <title>A chromosome-level genome assembly of the Chinese tupelo Nyssa sinensis.</title>
        <authorList>
            <person name="Yang X."/>
            <person name="Kang M."/>
            <person name="Yang Y."/>
            <person name="Xiong H."/>
            <person name="Wang M."/>
            <person name="Zhang Z."/>
            <person name="Wang Z."/>
            <person name="Wu H."/>
            <person name="Ma T."/>
            <person name="Liu J."/>
            <person name="Xi Z."/>
        </authorList>
    </citation>
    <scope>NUCLEOTIDE SEQUENCE [LARGE SCALE GENOMIC DNA]</scope>
    <source>
        <strain evidence="3">J267</strain>
        <tissue evidence="3">Leaf</tissue>
    </source>
</reference>
<dbReference type="InterPro" id="IPR050232">
    <property type="entry name" value="FBL13/AtMIF1-like"/>
</dbReference>
<proteinExistence type="predicted"/>
<dbReference type="AlphaFoldDB" id="A0A5J4ZYH9"/>
<dbReference type="SMART" id="SM00256">
    <property type="entry name" value="FBOX"/>
    <property type="match status" value="1"/>
</dbReference>
<dbReference type="InterPro" id="IPR036047">
    <property type="entry name" value="F-box-like_dom_sf"/>
</dbReference>
<name>A0A5J4ZYH9_9ASTE</name>
<keyword evidence="4" id="KW-1185">Reference proteome</keyword>
<feature type="region of interest" description="Disordered" evidence="1">
    <location>
        <begin position="1"/>
        <end position="27"/>
    </location>
</feature>
<dbReference type="Proteomes" id="UP000325577">
    <property type="component" value="Linkage Group LG4"/>
</dbReference>
<dbReference type="EMBL" id="CM018047">
    <property type="protein sequence ID" value="KAA8523885.1"/>
    <property type="molecule type" value="Genomic_DNA"/>
</dbReference>